<dbReference type="InterPro" id="IPR000182">
    <property type="entry name" value="GNAT_dom"/>
</dbReference>
<evidence type="ECO:0000313" key="5">
    <source>
        <dbReference type="Proteomes" id="UP000366065"/>
    </source>
</evidence>
<dbReference type="CDD" id="cd04301">
    <property type="entry name" value="NAT_SF"/>
    <property type="match status" value="1"/>
</dbReference>
<dbReference type="PANTHER" id="PTHR43420">
    <property type="entry name" value="ACETYLTRANSFERASE"/>
    <property type="match status" value="1"/>
</dbReference>
<accession>A0ABY6VV28</accession>
<evidence type="ECO:0000256" key="1">
    <source>
        <dbReference type="ARBA" id="ARBA00022679"/>
    </source>
</evidence>
<evidence type="ECO:0000259" key="3">
    <source>
        <dbReference type="PROSITE" id="PS51186"/>
    </source>
</evidence>
<evidence type="ECO:0000256" key="2">
    <source>
        <dbReference type="ARBA" id="ARBA00023315"/>
    </source>
</evidence>
<keyword evidence="2" id="KW-0012">Acyltransferase</keyword>
<dbReference type="InterPro" id="IPR050680">
    <property type="entry name" value="YpeA/RimI_acetyltransf"/>
</dbReference>
<dbReference type="SUPFAM" id="SSF55729">
    <property type="entry name" value="Acyl-CoA N-acyltransferases (Nat)"/>
    <property type="match status" value="1"/>
</dbReference>
<dbReference type="InterPro" id="IPR016181">
    <property type="entry name" value="Acyl_CoA_acyltransferase"/>
</dbReference>
<feature type="domain" description="N-acetyltransferase" evidence="3">
    <location>
        <begin position="104"/>
        <end position="232"/>
    </location>
</feature>
<dbReference type="Gene3D" id="3.40.630.30">
    <property type="match status" value="1"/>
</dbReference>
<dbReference type="RefSeq" id="WP_150719719.1">
    <property type="nucleotide sequence ID" value="NZ_CABPRV010000001.1"/>
</dbReference>
<organism evidence="4 5">
    <name type="scientific">Pandoraea capi</name>
    <dbReference type="NCBI Taxonomy" id="2508286"/>
    <lineage>
        <taxon>Bacteria</taxon>
        <taxon>Pseudomonadati</taxon>
        <taxon>Pseudomonadota</taxon>
        <taxon>Betaproteobacteria</taxon>
        <taxon>Burkholderiales</taxon>
        <taxon>Burkholderiaceae</taxon>
        <taxon>Pandoraea</taxon>
    </lineage>
</organism>
<gene>
    <name evidence="4" type="ORF">PCA20602_00375</name>
</gene>
<dbReference type="PANTHER" id="PTHR43420:SF3">
    <property type="entry name" value="N-ACETYLTRANSFERASE DOMAIN-CONTAINING PROTEIN"/>
    <property type="match status" value="1"/>
</dbReference>
<protein>
    <submittedName>
        <fullName evidence="4">GCN5 family acetyltransferase</fullName>
    </submittedName>
</protein>
<sequence>MEKQNPGHLDSPVWHALSTTQSALGEGTPLARRYHPDVAPFAGIENTTLEAFQALMPLIPQGGFAFVPTLTALPPMEGIHHEHVFSVIQMVDCADALGTDEDDATIVQLGTTDVPDMMALAGRTRPGPFCKRTIEMGDYVGIRVDGELIAMAGERMCFDGYVEISAVCVDESHRGKSIARRLMNRLRREIRARGDIPFLHVKDDNDTAIALYERMGFVRRQTLVMHRIAHET</sequence>
<dbReference type="EMBL" id="CABPRV010000001">
    <property type="protein sequence ID" value="VVD66324.1"/>
    <property type="molecule type" value="Genomic_DNA"/>
</dbReference>
<dbReference type="PROSITE" id="PS51186">
    <property type="entry name" value="GNAT"/>
    <property type="match status" value="1"/>
</dbReference>
<dbReference type="Proteomes" id="UP000366065">
    <property type="component" value="Unassembled WGS sequence"/>
</dbReference>
<evidence type="ECO:0000313" key="4">
    <source>
        <dbReference type="EMBL" id="VVD66324.1"/>
    </source>
</evidence>
<comment type="caution">
    <text evidence="4">The sequence shown here is derived from an EMBL/GenBank/DDBJ whole genome shotgun (WGS) entry which is preliminary data.</text>
</comment>
<dbReference type="Pfam" id="PF00583">
    <property type="entry name" value="Acetyltransf_1"/>
    <property type="match status" value="1"/>
</dbReference>
<keyword evidence="1" id="KW-0808">Transferase</keyword>
<proteinExistence type="predicted"/>
<keyword evidence="5" id="KW-1185">Reference proteome</keyword>
<name>A0ABY6VV28_9BURK</name>
<reference evidence="4 5" key="1">
    <citation type="submission" date="2019-08" db="EMBL/GenBank/DDBJ databases">
        <authorList>
            <person name="Peeters C."/>
        </authorList>
    </citation>
    <scope>NUCLEOTIDE SEQUENCE [LARGE SCALE GENOMIC DNA]</scope>
    <source>
        <strain evidence="4 5">LMG 20602</strain>
    </source>
</reference>